<dbReference type="EMBL" id="LAZR01047385">
    <property type="protein sequence ID" value="KKK94341.1"/>
    <property type="molecule type" value="Genomic_DNA"/>
</dbReference>
<name>A0A0F9CC92_9ZZZZ</name>
<protein>
    <submittedName>
        <fullName evidence="1">Uncharacterized protein</fullName>
    </submittedName>
</protein>
<reference evidence="1" key="1">
    <citation type="journal article" date="2015" name="Nature">
        <title>Complex archaea that bridge the gap between prokaryotes and eukaryotes.</title>
        <authorList>
            <person name="Spang A."/>
            <person name="Saw J.H."/>
            <person name="Jorgensen S.L."/>
            <person name="Zaremba-Niedzwiedzka K."/>
            <person name="Martijn J."/>
            <person name="Lind A.E."/>
            <person name="van Eijk R."/>
            <person name="Schleper C."/>
            <person name="Guy L."/>
            <person name="Ettema T.J."/>
        </authorList>
    </citation>
    <scope>NUCLEOTIDE SEQUENCE</scope>
</reference>
<organism evidence="1">
    <name type="scientific">marine sediment metagenome</name>
    <dbReference type="NCBI Taxonomy" id="412755"/>
    <lineage>
        <taxon>unclassified sequences</taxon>
        <taxon>metagenomes</taxon>
        <taxon>ecological metagenomes</taxon>
    </lineage>
</organism>
<comment type="caution">
    <text evidence="1">The sequence shown here is derived from an EMBL/GenBank/DDBJ whole genome shotgun (WGS) entry which is preliminary data.</text>
</comment>
<accession>A0A0F9CC92</accession>
<dbReference type="AlphaFoldDB" id="A0A0F9CC92"/>
<sequence>MNYTTVFSQRKTYLSNKDRTKENFVRVSVYTPEDYRFPGLINKEHGSDLNEDWEVSESEWHPTSSTRETAIREGIQMLDAYELGKPCKED</sequence>
<evidence type="ECO:0000313" key="1">
    <source>
        <dbReference type="EMBL" id="KKK94341.1"/>
    </source>
</evidence>
<proteinExistence type="predicted"/>
<gene>
    <name evidence="1" type="ORF">LCGC14_2683790</name>
</gene>